<dbReference type="SUPFAM" id="SSF101391">
    <property type="entry name" value="Hsp90 co-chaperone CDC37"/>
    <property type="match status" value="1"/>
</dbReference>
<dbReference type="SMART" id="SM01069">
    <property type="entry name" value="CDC37_C"/>
    <property type="match status" value="1"/>
</dbReference>
<sequence>MKWVENVHSYRAVLSGLLGPPGEEGLGHGLRNMASRALCSPGERTTTEGRRRPAGSAQRKLWRFPERPNNTRVALVAVNFGNLWDSPPKFVFTSETAAMTTIDYSVWDHIEVSDDEDDTHPNIDTPSLFRWRHQARVDRMEQFEKQGADLEKSQAECRRKLADVQKRVKELGSAGTDDAKAELSRAKEEEKQLKKEERSWEKKLEEHRREEKKMPWNVDTLCKEGFSKSVVNIKPDLKEETEEEKEQKHKTFVEKYDKQIKHFGMLRRWDDSQKYLSDNPHLVCEETANYLVIMCIDLEVAEKHALMEQVAHQTIVMQFILELAKSLKVDPRGCFRQFFSKIKTADQQYQDAFNDELESFKERVRGRAKVRIEKAMQEYEEQEKQKRLGPGGLDPVDVYETLPAELQKCFDEKDIQMLQDAISKMDPTEAKIHMQKCIDSGLWVPNSRTEEAGDKEEEEAEPEKE</sequence>
<evidence type="ECO:0000313" key="11">
    <source>
        <dbReference type="Proteomes" id="UP001152803"/>
    </source>
</evidence>
<feature type="region of interest" description="Disordered" evidence="6">
    <location>
        <begin position="442"/>
        <end position="465"/>
    </location>
</feature>
<feature type="domain" description="Cdc37 C-terminal" evidence="7">
    <location>
        <begin position="387"/>
        <end position="463"/>
    </location>
</feature>
<feature type="compositionally biased region" description="Acidic residues" evidence="6">
    <location>
        <begin position="453"/>
        <end position="465"/>
    </location>
</feature>
<evidence type="ECO:0000259" key="9">
    <source>
        <dbReference type="SMART" id="SM01071"/>
    </source>
</evidence>
<accession>A0A9Q1I6H5</accession>
<keyword evidence="11" id="KW-1185">Reference proteome</keyword>
<organism evidence="10 11">
    <name type="scientific">Conger conger</name>
    <name type="common">Conger eel</name>
    <name type="synonym">Muraena conger</name>
    <dbReference type="NCBI Taxonomy" id="82655"/>
    <lineage>
        <taxon>Eukaryota</taxon>
        <taxon>Metazoa</taxon>
        <taxon>Chordata</taxon>
        <taxon>Craniata</taxon>
        <taxon>Vertebrata</taxon>
        <taxon>Euteleostomi</taxon>
        <taxon>Actinopterygii</taxon>
        <taxon>Neopterygii</taxon>
        <taxon>Teleostei</taxon>
        <taxon>Anguilliformes</taxon>
        <taxon>Congridae</taxon>
        <taxon>Conger</taxon>
    </lineage>
</organism>
<dbReference type="GO" id="GO:0019901">
    <property type="term" value="F:protein kinase binding"/>
    <property type="evidence" value="ECO:0007669"/>
    <property type="project" value="UniProtKB-UniRule"/>
</dbReference>
<evidence type="ECO:0000259" key="8">
    <source>
        <dbReference type="SMART" id="SM01070"/>
    </source>
</evidence>
<evidence type="ECO:0000256" key="1">
    <source>
        <dbReference type="ARBA" id="ARBA00004496"/>
    </source>
</evidence>
<dbReference type="Pfam" id="PF08564">
    <property type="entry name" value="CDC37_C"/>
    <property type="match status" value="1"/>
</dbReference>
<dbReference type="EMBL" id="JAFJMO010000002">
    <property type="protein sequence ID" value="KAJ8283546.1"/>
    <property type="molecule type" value="Genomic_DNA"/>
</dbReference>
<evidence type="ECO:0000256" key="3">
    <source>
        <dbReference type="ARBA" id="ARBA00020496"/>
    </source>
</evidence>
<feature type="domain" description="Cdc37 N-terminal" evidence="9">
    <location>
        <begin position="101"/>
        <end position="229"/>
    </location>
</feature>
<dbReference type="PANTHER" id="PTHR12800:SF3">
    <property type="entry name" value="HSP90 CO-CHAPERONE CDC37"/>
    <property type="match status" value="1"/>
</dbReference>
<feature type="region of interest" description="Disordered" evidence="6">
    <location>
        <begin position="172"/>
        <end position="203"/>
    </location>
</feature>
<dbReference type="GO" id="GO:0006457">
    <property type="term" value="P:protein folding"/>
    <property type="evidence" value="ECO:0007669"/>
    <property type="project" value="UniProtKB-UniRule"/>
</dbReference>
<evidence type="ECO:0000256" key="2">
    <source>
        <dbReference type="ARBA" id="ARBA00006222"/>
    </source>
</evidence>
<name>A0A9Q1I6H5_CONCO</name>
<dbReference type="InterPro" id="IPR013873">
    <property type="entry name" value="Cdc37_C"/>
</dbReference>
<evidence type="ECO:0000256" key="6">
    <source>
        <dbReference type="SAM" id="MobiDB-lite"/>
    </source>
</evidence>
<dbReference type="SMART" id="SM01070">
    <property type="entry name" value="CDC37_M"/>
    <property type="match status" value="1"/>
</dbReference>
<evidence type="ECO:0000256" key="5">
    <source>
        <dbReference type="RuleBase" id="RU369110"/>
    </source>
</evidence>
<dbReference type="GO" id="GO:0051087">
    <property type="term" value="F:protein-folding chaperone binding"/>
    <property type="evidence" value="ECO:0007669"/>
    <property type="project" value="UniProtKB-UniRule"/>
</dbReference>
<feature type="domain" description="Cdc37 Hsp90 binding" evidence="8">
    <location>
        <begin position="222"/>
        <end position="383"/>
    </location>
</feature>
<reference evidence="10" key="1">
    <citation type="journal article" date="2023" name="Science">
        <title>Genome structures resolve the early diversification of teleost fishes.</title>
        <authorList>
            <person name="Parey E."/>
            <person name="Louis A."/>
            <person name="Montfort J."/>
            <person name="Bouchez O."/>
            <person name="Roques C."/>
            <person name="Iampietro C."/>
            <person name="Lluch J."/>
            <person name="Castinel A."/>
            <person name="Donnadieu C."/>
            <person name="Desvignes T."/>
            <person name="Floi Bucao C."/>
            <person name="Jouanno E."/>
            <person name="Wen M."/>
            <person name="Mejri S."/>
            <person name="Dirks R."/>
            <person name="Jansen H."/>
            <person name="Henkel C."/>
            <person name="Chen W.J."/>
            <person name="Zahm M."/>
            <person name="Cabau C."/>
            <person name="Klopp C."/>
            <person name="Thompson A.W."/>
            <person name="Robinson-Rechavi M."/>
            <person name="Braasch I."/>
            <person name="Lecointre G."/>
            <person name="Bobe J."/>
            <person name="Postlethwait J.H."/>
            <person name="Berthelot C."/>
            <person name="Roest Crollius H."/>
            <person name="Guiguen Y."/>
        </authorList>
    </citation>
    <scope>NUCLEOTIDE SEQUENCE</scope>
    <source>
        <strain evidence="10">Concon-B</strain>
    </source>
</reference>
<dbReference type="InterPro" id="IPR004918">
    <property type="entry name" value="Cdc37"/>
</dbReference>
<gene>
    <name evidence="10" type="ORF">COCON_G00023960</name>
</gene>
<evidence type="ECO:0000259" key="7">
    <source>
        <dbReference type="SMART" id="SM01069"/>
    </source>
</evidence>
<comment type="function">
    <text evidence="5">Co-chaperone that binds to numerous kinases and promotes their interaction with the Hsp90 complex, resulting in stabilization and promotion of their activity.</text>
</comment>
<dbReference type="PANTHER" id="PTHR12800">
    <property type="entry name" value="CDC37-RELATED"/>
    <property type="match status" value="1"/>
</dbReference>
<dbReference type="AlphaFoldDB" id="A0A9Q1I6H5"/>
<dbReference type="Pfam" id="PF08565">
    <property type="entry name" value="CDC37_M"/>
    <property type="match status" value="1"/>
</dbReference>
<dbReference type="GO" id="GO:0005737">
    <property type="term" value="C:cytoplasm"/>
    <property type="evidence" value="ECO:0007669"/>
    <property type="project" value="UniProtKB-SubCell"/>
</dbReference>
<dbReference type="SMART" id="SM01071">
    <property type="entry name" value="CDC37_N"/>
    <property type="match status" value="1"/>
</dbReference>
<comment type="similarity">
    <text evidence="2 5">Belongs to the CDC37 family.</text>
</comment>
<dbReference type="GO" id="GO:0031072">
    <property type="term" value="F:heat shock protein binding"/>
    <property type="evidence" value="ECO:0007669"/>
    <property type="project" value="UniProtKB-UniRule"/>
</dbReference>
<dbReference type="InterPro" id="IPR013874">
    <property type="entry name" value="Cdc37_Hsp90-bd"/>
</dbReference>
<keyword evidence="4 5" id="KW-0963">Cytoplasm</keyword>
<protein>
    <recommendedName>
        <fullName evidence="3 5">Hsp90 co-chaperone Cdc37</fullName>
    </recommendedName>
    <alternativeName>
        <fullName evidence="5">Hsp90 chaperone protein kinase-targeting subunit</fullName>
    </alternativeName>
</protein>
<keyword evidence="5" id="KW-0143">Chaperone</keyword>
<dbReference type="GO" id="GO:0051082">
    <property type="term" value="F:unfolded protein binding"/>
    <property type="evidence" value="ECO:0007669"/>
    <property type="project" value="UniProtKB-UniRule"/>
</dbReference>
<dbReference type="FunFam" id="1.20.58.610:FF:000001">
    <property type="entry name" value="Hsp90 co-chaperone Cdc37-like 1"/>
    <property type="match status" value="1"/>
</dbReference>
<dbReference type="Pfam" id="PF03234">
    <property type="entry name" value="CDC37_N"/>
    <property type="match status" value="1"/>
</dbReference>
<dbReference type="OrthoDB" id="440202at2759"/>
<dbReference type="Proteomes" id="UP001152803">
    <property type="component" value="Unassembled WGS sequence"/>
</dbReference>
<dbReference type="Gene3D" id="1.20.58.610">
    <property type="entry name" value="Cdc37, Hsp90 binding domain"/>
    <property type="match status" value="1"/>
</dbReference>
<proteinExistence type="inferred from homology"/>
<evidence type="ECO:0000256" key="4">
    <source>
        <dbReference type="ARBA" id="ARBA00022490"/>
    </source>
</evidence>
<comment type="subcellular location">
    <subcellularLocation>
        <location evidence="1 5">Cytoplasm</location>
    </subcellularLocation>
</comment>
<comment type="subunit">
    <text evidence="5">Forms a complex with Hsp90.</text>
</comment>
<feature type="compositionally biased region" description="Basic and acidic residues" evidence="6">
    <location>
        <begin position="177"/>
        <end position="203"/>
    </location>
</feature>
<dbReference type="Gene3D" id="6.10.140.250">
    <property type="match status" value="1"/>
</dbReference>
<evidence type="ECO:0000313" key="10">
    <source>
        <dbReference type="EMBL" id="KAJ8283546.1"/>
    </source>
</evidence>
<dbReference type="GO" id="GO:0050821">
    <property type="term" value="P:protein stabilization"/>
    <property type="evidence" value="ECO:0007669"/>
    <property type="project" value="UniProtKB-UniRule"/>
</dbReference>
<dbReference type="InterPro" id="IPR013855">
    <property type="entry name" value="Cdc37_N_dom"/>
</dbReference>
<dbReference type="InterPro" id="IPR038189">
    <property type="entry name" value="Cdc37_Hsp90-bd_sf"/>
</dbReference>
<comment type="caution">
    <text evidence="10">The sequence shown here is derived from an EMBL/GenBank/DDBJ whole genome shotgun (WGS) entry which is preliminary data.</text>
</comment>